<dbReference type="PROSITE" id="PS01005">
    <property type="entry name" value="FORMATE_NITRITE_TP_1"/>
    <property type="match status" value="1"/>
</dbReference>
<proteinExistence type="inferred from homology"/>
<dbReference type="Gene3D" id="1.20.1080.10">
    <property type="entry name" value="Glycerol uptake facilitator protein"/>
    <property type="match status" value="1"/>
</dbReference>
<comment type="similarity">
    <text evidence="5">Belongs to the FNT transporter (TC 1.A.16) family.</text>
</comment>
<dbReference type="InterPro" id="IPR023271">
    <property type="entry name" value="Aquaporin-like"/>
</dbReference>
<comment type="subcellular location">
    <subcellularLocation>
        <location evidence="1">Membrane</location>
        <topology evidence="1">Multi-pass membrane protein</topology>
    </subcellularLocation>
</comment>
<keyword evidence="4 6" id="KW-0472">Membrane</keyword>
<dbReference type="PANTHER" id="PTHR30520:SF8">
    <property type="entry name" value="NITRITE TRANSPORTER NIRC"/>
    <property type="match status" value="1"/>
</dbReference>
<feature type="transmembrane region" description="Helical" evidence="6">
    <location>
        <begin position="107"/>
        <end position="128"/>
    </location>
</feature>
<gene>
    <name evidence="7" type="primary">nirC</name>
    <name evidence="7" type="ORF">bsdE14_24630</name>
</gene>
<keyword evidence="2 6" id="KW-0812">Transmembrane</keyword>
<dbReference type="PANTHER" id="PTHR30520">
    <property type="entry name" value="FORMATE TRANSPORTER-RELATED"/>
    <property type="match status" value="1"/>
</dbReference>
<dbReference type="InterPro" id="IPR024002">
    <property type="entry name" value="For/NO2_transpt_CS"/>
</dbReference>
<feature type="transmembrane region" description="Helical" evidence="6">
    <location>
        <begin position="218"/>
        <end position="251"/>
    </location>
</feature>
<dbReference type="RefSeq" id="WP_264850332.1">
    <property type="nucleotide sequence ID" value="NZ_BRXR01000001.1"/>
</dbReference>
<dbReference type="Proteomes" id="UP001208567">
    <property type="component" value="Unassembled WGS sequence"/>
</dbReference>
<evidence type="ECO:0000256" key="2">
    <source>
        <dbReference type="ARBA" id="ARBA00022692"/>
    </source>
</evidence>
<reference evidence="7 8" key="1">
    <citation type="journal article" date="2024" name="Int. J. Syst. Evol. Microbiol.">
        <title>Clostridium omnivorum sp. nov., isolated from anoxic soil under the treatment of reductive soil disinfestation.</title>
        <authorList>
            <person name="Ueki A."/>
            <person name="Tonouchi A."/>
            <person name="Kaku N."/>
            <person name="Honma S."/>
            <person name="Ueki K."/>
        </authorList>
    </citation>
    <scope>NUCLEOTIDE SEQUENCE [LARGE SCALE GENOMIC DNA]</scope>
    <source>
        <strain evidence="7 8">E14</strain>
    </source>
</reference>
<evidence type="ECO:0000313" key="8">
    <source>
        <dbReference type="Proteomes" id="UP001208567"/>
    </source>
</evidence>
<evidence type="ECO:0000256" key="5">
    <source>
        <dbReference type="ARBA" id="ARBA00049660"/>
    </source>
</evidence>
<evidence type="ECO:0000256" key="1">
    <source>
        <dbReference type="ARBA" id="ARBA00004141"/>
    </source>
</evidence>
<dbReference type="InterPro" id="IPR000292">
    <property type="entry name" value="For/NO2_transpt"/>
</dbReference>
<evidence type="ECO:0000313" key="7">
    <source>
        <dbReference type="EMBL" id="GLC31053.1"/>
    </source>
</evidence>
<feature type="transmembrane region" description="Helical" evidence="6">
    <location>
        <begin position="155"/>
        <end position="174"/>
    </location>
</feature>
<accession>A0ABQ5N724</accession>
<dbReference type="Pfam" id="PF01226">
    <property type="entry name" value="Form_Nir_trans"/>
    <property type="match status" value="1"/>
</dbReference>
<organism evidence="7 8">
    <name type="scientific">Clostridium omnivorum</name>
    <dbReference type="NCBI Taxonomy" id="1604902"/>
    <lineage>
        <taxon>Bacteria</taxon>
        <taxon>Bacillati</taxon>
        <taxon>Bacillota</taxon>
        <taxon>Clostridia</taxon>
        <taxon>Eubacteriales</taxon>
        <taxon>Clostridiaceae</taxon>
        <taxon>Clostridium</taxon>
    </lineage>
</organism>
<dbReference type="EMBL" id="BRXR01000001">
    <property type="protein sequence ID" value="GLC31053.1"/>
    <property type="molecule type" value="Genomic_DNA"/>
</dbReference>
<comment type="caution">
    <text evidence="7">The sequence shown here is derived from an EMBL/GenBank/DDBJ whole genome shotgun (WGS) entry which is preliminary data.</text>
</comment>
<evidence type="ECO:0000256" key="6">
    <source>
        <dbReference type="SAM" id="Phobius"/>
    </source>
</evidence>
<evidence type="ECO:0000256" key="3">
    <source>
        <dbReference type="ARBA" id="ARBA00022989"/>
    </source>
</evidence>
<dbReference type="PROSITE" id="PS01006">
    <property type="entry name" value="FORMATE_NITRITE_TP_2"/>
    <property type="match status" value="1"/>
</dbReference>
<feature type="transmembrane region" description="Helical" evidence="6">
    <location>
        <begin position="27"/>
        <end position="52"/>
    </location>
</feature>
<keyword evidence="8" id="KW-1185">Reference proteome</keyword>
<feature type="transmembrane region" description="Helical" evidence="6">
    <location>
        <begin position="181"/>
        <end position="198"/>
    </location>
</feature>
<keyword evidence="3 6" id="KW-1133">Transmembrane helix</keyword>
<sequence>MYSTDIENVAHYAEKKSAALKKSSSKYITAAALAGMYIGIAIIFIYTIGAYLNADHSPATKIVMGASFGVGLSLVMVAGSELFTGTNMVMTIGALEKKVTWLDAIKIWTASFFGNFIGSLIVAGIYALTGLTHGKVGEFMVEMASAKMNATSLQLFTRAILCNILVCLAVWCFYKLKDDTAKLIMIFWCLFAFISSGYEHSVANMTLLSLALMLPHGAAVSFAGLAHNLLIVTIGNLAGGAIFLALPYWFISKEK</sequence>
<evidence type="ECO:0000256" key="4">
    <source>
        <dbReference type="ARBA" id="ARBA00023136"/>
    </source>
</evidence>
<feature type="transmembrane region" description="Helical" evidence="6">
    <location>
        <begin position="72"/>
        <end position="95"/>
    </location>
</feature>
<protein>
    <submittedName>
        <fullName evidence="7">Transporter</fullName>
    </submittedName>
</protein>
<name>A0ABQ5N724_9CLOT</name>